<evidence type="ECO:0000313" key="3">
    <source>
        <dbReference type="EMBL" id="MBE1487881.1"/>
    </source>
</evidence>
<accession>A0A927M777</accession>
<proteinExistence type="predicted"/>
<comment type="caution">
    <text evidence="3">The sequence shown here is derived from an EMBL/GenBank/DDBJ whole genome shotgun (WGS) entry which is preliminary data.</text>
</comment>
<feature type="transmembrane region" description="Helical" evidence="2">
    <location>
        <begin position="116"/>
        <end position="134"/>
    </location>
</feature>
<reference evidence="3" key="1">
    <citation type="submission" date="2020-10" db="EMBL/GenBank/DDBJ databases">
        <title>Sequencing the genomes of 1000 actinobacteria strains.</title>
        <authorList>
            <person name="Klenk H.-P."/>
        </authorList>
    </citation>
    <scope>NUCLEOTIDE SEQUENCE</scope>
    <source>
        <strain evidence="3">DSM 46832</strain>
    </source>
</reference>
<dbReference type="Pfam" id="PF06197">
    <property type="entry name" value="DUF998"/>
    <property type="match status" value="1"/>
</dbReference>
<feature type="transmembrane region" description="Helical" evidence="2">
    <location>
        <begin position="89"/>
        <end position="109"/>
    </location>
</feature>
<feature type="transmembrane region" description="Helical" evidence="2">
    <location>
        <begin position="186"/>
        <end position="208"/>
    </location>
</feature>
<feature type="compositionally biased region" description="Gly residues" evidence="1">
    <location>
        <begin position="276"/>
        <end position="287"/>
    </location>
</feature>
<evidence type="ECO:0000256" key="2">
    <source>
        <dbReference type="SAM" id="Phobius"/>
    </source>
</evidence>
<feature type="transmembrane region" description="Helical" evidence="2">
    <location>
        <begin position="154"/>
        <end position="174"/>
    </location>
</feature>
<keyword evidence="2" id="KW-0472">Membrane</keyword>
<feature type="transmembrane region" description="Helical" evidence="2">
    <location>
        <begin position="47"/>
        <end position="69"/>
    </location>
</feature>
<name>A0A927M777_9ACTN</name>
<evidence type="ECO:0000256" key="1">
    <source>
        <dbReference type="SAM" id="MobiDB-lite"/>
    </source>
</evidence>
<feature type="compositionally biased region" description="Basic and acidic residues" evidence="1">
    <location>
        <begin position="11"/>
        <end position="32"/>
    </location>
</feature>
<organism evidence="3 4">
    <name type="scientific">Plantactinospora soyae</name>
    <dbReference type="NCBI Taxonomy" id="1544732"/>
    <lineage>
        <taxon>Bacteria</taxon>
        <taxon>Bacillati</taxon>
        <taxon>Actinomycetota</taxon>
        <taxon>Actinomycetes</taxon>
        <taxon>Micromonosporales</taxon>
        <taxon>Micromonosporaceae</taxon>
        <taxon>Plantactinospora</taxon>
    </lineage>
</organism>
<gene>
    <name evidence="3" type="ORF">H4W31_003519</name>
</gene>
<keyword evidence="4" id="KW-1185">Reference proteome</keyword>
<dbReference type="AlphaFoldDB" id="A0A927M777"/>
<keyword evidence="2" id="KW-1133">Transmembrane helix</keyword>
<dbReference type="RefSeq" id="WP_192767654.1">
    <property type="nucleotide sequence ID" value="NZ_JADBEB010000001.1"/>
</dbReference>
<keyword evidence="2" id="KW-0812">Transmembrane</keyword>
<protein>
    <recommendedName>
        <fullName evidence="5">DUF998 domain-containing protein</fullName>
    </recommendedName>
</protein>
<dbReference type="InterPro" id="IPR009339">
    <property type="entry name" value="DUF998"/>
</dbReference>
<sequence length="287" mass="28050">MTDPRPGAGQFRHDRPGSAGRSRPDRHDLAGQDRVRVGQAELRRGRIALAAGACTLAGAVAVTLAVDAGPSPGFAGYVSEAGASDSPSVWTYRLGVLAIAAGLLLLAVAMPPALRLATGLLAASGLATVVSAGVSCRSECPLPPFDQTTLADLVHGGASIAAAAGTVFAVLAVALTAGAAPALRRLATVAAVVAVPLSLTAGVALLVVGRGLLTGTVERLLLIDLAAWGVATAIALGLVRPAGTATPPTGTGPDDHPGTGPGARPATGPGEAPRGGRPGGPSAGPRM</sequence>
<feature type="region of interest" description="Disordered" evidence="1">
    <location>
        <begin position="245"/>
        <end position="287"/>
    </location>
</feature>
<evidence type="ECO:0008006" key="5">
    <source>
        <dbReference type="Google" id="ProtNLM"/>
    </source>
</evidence>
<feature type="region of interest" description="Disordered" evidence="1">
    <location>
        <begin position="1"/>
        <end position="32"/>
    </location>
</feature>
<feature type="transmembrane region" description="Helical" evidence="2">
    <location>
        <begin position="220"/>
        <end position="239"/>
    </location>
</feature>
<dbReference type="Proteomes" id="UP000649753">
    <property type="component" value="Unassembled WGS sequence"/>
</dbReference>
<evidence type="ECO:0000313" key="4">
    <source>
        <dbReference type="Proteomes" id="UP000649753"/>
    </source>
</evidence>
<dbReference type="EMBL" id="JADBEB010000001">
    <property type="protein sequence ID" value="MBE1487881.1"/>
    <property type="molecule type" value="Genomic_DNA"/>
</dbReference>
<feature type="compositionally biased region" description="Low complexity" evidence="1">
    <location>
        <begin position="262"/>
        <end position="272"/>
    </location>
</feature>